<evidence type="ECO:0000313" key="11">
    <source>
        <dbReference type="Proteomes" id="UP001292094"/>
    </source>
</evidence>
<comment type="subcellular location">
    <subcellularLocation>
        <location evidence="9">Endoplasmic reticulum</location>
    </subcellularLocation>
    <subcellularLocation>
        <location evidence="9">Golgi apparatus</location>
        <location evidence="9">cis-Golgi network</location>
    </subcellularLocation>
    <subcellularLocation>
        <location evidence="1">Golgi apparatus</location>
    </subcellularLocation>
</comment>
<dbReference type="GO" id="GO:0030008">
    <property type="term" value="C:TRAPP complex"/>
    <property type="evidence" value="ECO:0007669"/>
    <property type="project" value="UniProtKB-UniRule"/>
</dbReference>
<dbReference type="SMART" id="SM01399">
    <property type="entry name" value="Sybindin"/>
    <property type="match status" value="1"/>
</dbReference>
<comment type="similarity">
    <text evidence="6">Belongs to the TRAPP small subunits family. TRAPPC4 subfamily.</text>
</comment>
<dbReference type="InterPro" id="IPR011012">
    <property type="entry name" value="Longin-like_dom_sf"/>
</dbReference>
<dbReference type="Proteomes" id="UP001292094">
    <property type="component" value="Unassembled WGS sequence"/>
</dbReference>
<comment type="function">
    <text evidence="7">Core component of the TRAPP complexes which has a function of guanine nucleotide exchange factor activity for Rab1 GTPase. Plays a role in vesicular transport from endoplasmic reticulum to Golgi and autophagy. May play a role in dendrite postsynaptic membrane trafficking.</text>
</comment>
<evidence type="ECO:0000256" key="3">
    <source>
        <dbReference type="ARBA" id="ARBA00022824"/>
    </source>
</evidence>
<evidence type="ECO:0000256" key="4">
    <source>
        <dbReference type="ARBA" id="ARBA00022892"/>
    </source>
</evidence>
<sequence length="217" mass="24532">MTINSVYILSKSGGLIYQHDHNIPTLEHEKTFSFPLEIKLELQNRNVVVSYGQRDGIKVGHQLAAINGVKVTTAQLEDGRDAMQVLADEANYPINLKFTRPKLTTNEKIFQASMFYPLYALASQFSPEPKSSGIEVLEADNFRMNCLQTLTGVKFMVISDPKQSGIDGLLHRIYELYADFALKNPFYSLEMPIRCELFDEHMKSALEHSEKLGISNV</sequence>
<evidence type="ECO:0000256" key="5">
    <source>
        <dbReference type="ARBA" id="ARBA00023034"/>
    </source>
</evidence>
<evidence type="ECO:0000256" key="7">
    <source>
        <dbReference type="ARBA" id="ARBA00046052"/>
    </source>
</evidence>
<evidence type="ECO:0000256" key="2">
    <source>
        <dbReference type="ARBA" id="ARBA00022448"/>
    </source>
</evidence>
<keyword evidence="4 9" id="KW-0931">ER-Golgi transport</keyword>
<evidence type="ECO:0000313" key="10">
    <source>
        <dbReference type="EMBL" id="KAK4298757.1"/>
    </source>
</evidence>
<dbReference type="PANTHER" id="PTHR23249:SF15">
    <property type="entry name" value="TRAFFICKING PROTEIN PARTICLE COMPLEX SUBUNIT 4"/>
    <property type="match status" value="1"/>
</dbReference>
<comment type="caution">
    <text evidence="10">The sequence shown here is derived from an EMBL/GenBank/DDBJ whole genome shotgun (WGS) entry which is preliminary data.</text>
</comment>
<dbReference type="CDD" id="cd14856">
    <property type="entry name" value="TRAPPC4_synbindin"/>
    <property type="match status" value="1"/>
</dbReference>
<dbReference type="SUPFAM" id="SSF64356">
    <property type="entry name" value="SNARE-like"/>
    <property type="match status" value="1"/>
</dbReference>
<evidence type="ECO:0000256" key="6">
    <source>
        <dbReference type="ARBA" id="ARBA00038179"/>
    </source>
</evidence>
<keyword evidence="2 9" id="KW-0813">Transport</keyword>
<organism evidence="10 11">
    <name type="scientific">Petrolisthes manimaculis</name>
    <dbReference type="NCBI Taxonomy" id="1843537"/>
    <lineage>
        <taxon>Eukaryota</taxon>
        <taxon>Metazoa</taxon>
        <taxon>Ecdysozoa</taxon>
        <taxon>Arthropoda</taxon>
        <taxon>Crustacea</taxon>
        <taxon>Multicrustacea</taxon>
        <taxon>Malacostraca</taxon>
        <taxon>Eumalacostraca</taxon>
        <taxon>Eucarida</taxon>
        <taxon>Decapoda</taxon>
        <taxon>Pleocyemata</taxon>
        <taxon>Anomura</taxon>
        <taxon>Galatheoidea</taxon>
        <taxon>Porcellanidae</taxon>
        <taxon>Petrolisthes</taxon>
    </lineage>
</organism>
<comment type="subunit">
    <text evidence="8">Component of the multisubunit TRAPP (transport protein particle) complex, which includes at least TRAPPC2, TRAPPC2L, TRAPPC3, TRAPPC3L, TRAPPC4, TRAPPC5, TRAPPC8, TRAPPC9, TRAPPC10, TRAPPC11 and TRAPPC12. Interacts with SDC2.</text>
</comment>
<evidence type="ECO:0000256" key="9">
    <source>
        <dbReference type="RuleBase" id="RU366065"/>
    </source>
</evidence>
<keyword evidence="11" id="KW-1185">Reference proteome</keyword>
<dbReference type="Pfam" id="PF04099">
    <property type="entry name" value="Sybindin"/>
    <property type="match status" value="1"/>
</dbReference>
<dbReference type="EMBL" id="JAWZYT010003371">
    <property type="protein sequence ID" value="KAK4298757.1"/>
    <property type="molecule type" value="Genomic_DNA"/>
</dbReference>
<protein>
    <recommendedName>
        <fullName evidence="9">Trafficking protein particle complex subunit</fullName>
    </recommendedName>
</protein>
<keyword evidence="5 9" id="KW-0333">Golgi apparatus</keyword>
<dbReference type="GO" id="GO:0005783">
    <property type="term" value="C:endoplasmic reticulum"/>
    <property type="evidence" value="ECO:0007669"/>
    <property type="project" value="UniProtKB-SubCell"/>
</dbReference>
<evidence type="ECO:0000256" key="1">
    <source>
        <dbReference type="ARBA" id="ARBA00004555"/>
    </source>
</evidence>
<evidence type="ECO:0000256" key="8">
    <source>
        <dbReference type="ARBA" id="ARBA00046941"/>
    </source>
</evidence>
<dbReference type="GO" id="GO:0006888">
    <property type="term" value="P:endoplasmic reticulum to Golgi vesicle-mediated transport"/>
    <property type="evidence" value="ECO:0007669"/>
    <property type="project" value="UniProtKB-UniRule"/>
</dbReference>
<keyword evidence="3 9" id="KW-0256">Endoplasmic reticulum</keyword>
<accession>A0AAE1TV01</accession>
<comment type="subunit">
    <text evidence="9">Part of the multisubunit transport protein particle (TRAPP) complex.</text>
</comment>
<gene>
    <name evidence="10" type="ORF">Pmani_028921</name>
</gene>
<dbReference type="Gene3D" id="3.30.450.70">
    <property type="match status" value="1"/>
</dbReference>
<dbReference type="GO" id="GO:0005794">
    <property type="term" value="C:Golgi apparatus"/>
    <property type="evidence" value="ECO:0007669"/>
    <property type="project" value="UniProtKB-SubCell"/>
</dbReference>
<dbReference type="AlphaFoldDB" id="A0AAE1TV01"/>
<dbReference type="InterPro" id="IPR007233">
    <property type="entry name" value="TRAPPC"/>
</dbReference>
<reference evidence="10" key="1">
    <citation type="submission" date="2023-11" db="EMBL/GenBank/DDBJ databases">
        <title>Genome assemblies of two species of porcelain crab, Petrolisthes cinctipes and Petrolisthes manimaculis (Anomura: Porcellanidae).</title>
        <authorList>
            <person name="Angst P."/>
        </authorList>
    </citation>
    <scope>NUCLEOTIDE SEQUENCE</scope>
    <source>
        <strain evidence="10">PB745_02</strain>
        <tissue evidence="10">Gill</tissue>
    </source>
</reference>
<name>A0AAE1TV01_9EUCA</name>
<proteinExistence type="inferred from homology"/>
<dbReference type="PANTHER" id="PTHR23249">
    <property type="entry name" value="TRAFFICKING PROTEIN PARTICLE COMPLEX SUBUNIT"/>
    <property type="match status" value="1"/>
</dbReference>